<proteinExistence type="predicted"/>
<keyword evidence="2" id="KW-1185">Reference proteome</keyword>
<protein>
    <submittedName>
        <fullName evidence="1">Uncharacterized protein</fullName>
    </submittedName>
</protein>
<dbReference type="AlphaFoldDB" id="A0A8H7GQS3"/>
<organism evidence="1 2">
    <name type="scientific">Metschnikowia pulcherrima</name>
    <dbReference type="NCBI Taxonomy" id="27326"/>
    <lineage>
        <taxon>Eukaryota</taxon>
        <taxon>Fungi</taxon>
        <taxon>Dikarya</taxon>
        <taxon>Ascomycota</taxon>
        <taxon>Saccharomycotina</taxon>
        <taxon>Pichiomycetes</taxon>
        <taxon>Metschnikowiaceae</taxon>
        <taxon>Metschnikowia</taxon>
    </lineage>
</organism>
<dbReference type="Proteomes" id="UP000649328">
    <property type="component" value="Unassembled WGS sequence"/>
</dbReference>
<gene>
    <name evidence="1" type="ORF">HF325_002909</name>
</gene>
<dbReference type="OrthoDB" id="10633318at2759"/>
<dbReference type="EMBL" id="JACBPP010000004">
    <property type="protein sequence ID" value="KAF8001944.1"/>
    <property type="molecule type" value="Genomic_DNA"/>
</dbReference>
<name>A0A8H7GQS3_9ASCO</name>
<reference evidence="1" key="1">
    <citation type="submission" date="2020-10" db="EMBL/GenBank/DDBJ databases">
        <title>The Whole-Genome Sequence of Metschnikowia persimmonesis, a Novel Endophytic Yeast Species Isolated from Medicinal Plant Diospyros kaki Thumb.</title>
        <authorList>
            <person name="Rahmat E."/>
            <person name="Kang Y."/>
        </authorList>
    </citation>
    <scope>NUCLEOTIDE SEQUENCE</scope>
    <source>
        <strain evidence="1">KIOM G15050</strain>
    </source>
</reference>
<evidence type="ECO:0000313" key="2">
    <source>
        <dbReference type="Proteomes" id="UP000649328"/>
    </source>
</evidence>
<evidence type="ECO:0000313" key="1">
    <source>
        <dbReference type="EMBL" id="KAF8001944.1"/>
    </source>
</evidence>
<accession>A0A8H7GQS3</accession>
<comment type="caution">
    <text evidence="1">The sequence shown here is derived from an EMBL/GenBank/DDBJ whole genome shotgun (WGS) entry which is preliminary data.</text>
</comment>
<sequence>MGVSNSENKLSLVPSAVTVPDEVSPCPSTRPGSGVAAEEAGKLLQWFLGELKGFIVETQFKSGEFRKYAESLGRFLSAMNRVVEDIKPYNRHVAKQLQFAWFVLDAMKEAASRSRKYNFWGRNDHFLVINLIELNVAFLALCDPQGMLDRLISGHEEKLTSYWKLVCEWNESFKRIANVPGETRTYLKARDAKQSVHILF</sequence>